<feature type="transmembrane region" description="Helical" evidence="1">
    <location>
        <begin position="12"/>
        <end position="30"/>
    </location>
</feature>
<gene>
    <name evidence="2" type="ORF">EWM59_13020</name>
</gene>
<dbReference type="AlphaFoldDB" id="A0A4Q5M015"/>
<feature type="transmembrane region" description="Helical" evidence="1">
    <location>
        <begin position="51"/>
        <end position="83"/>
    </location>
</feature>
<comment type="caution">
    <text evidence="2">The sequence shown here is derived from an EMBL/GenBank/DDBJ whole genome shotgun (WGS) entry which is preliminary data.</text>
</comment>
<sequence>MNPIFDHTILKLIQVAISLFAGVLFLQSGFDKVIDFSGNKSYIQNVFAKTFLSGVSTVLFIVITILEVAAGITSFLGGVYYFVEGQADFAVLGLELAALAILSLFTGQRIAKDYAGAASLVSYFLLMAFGLYLYSLQG</sequence>
<organism evidence="2 3">
    <name type="scientific">Emticicia agri</name>
    <dbReference type="NCBI Taxonomy" id="2492393"/>
    <lineage>
        <taxon>Bacteria</taxon>
        <taxon>Pseudomonadati</taxon>
        <taxon>Bacteroidota</taxon>
        <taxon>Cytophagia</taxon>
        <taxon>Cytophagales</taxon>
        <taxon>Leadbetterellaceae</taxon>
        <taxon>Emticicia</taxon>
    </lineage>
</organism>
<keyword evidence="3" id="KW-1185">Reference proteome</keyword>
<feature type="transmembrane region" description="Helical" evidence="1">
    <location>
        <begin position="89"/>
        <end position="107"/>
    </location>
</feature>
<keyword evidence="1" id="KW-0812">Transmembrane</keyword>
<dbReference type="OrthoDB" id="957977at2"/>
<evidence type="ECO:0000313" key="2">
    <source>
        <dbReference type="EMBL" id="RYU95167.1"/>
    </source>
</evidence>
<name>A0A4Q5M015_9BACT</name>
<reference evidence="2 3" key="1">
    <citation type="submission" date="2019-02" db="EMBL/GenBank/DDBJ databases">
        <title>Bacterial novel species Emticicia sp. 17J42-9 isolated from soil.</title>
        <authorList>
            <person name="Jung H.-Y."/>
        </authorList>
    </citation>
    <scope>NUCLEOTIDE SEQUENCE [LARGE SCALE GENOMIC DNA]</scope>
    <source>
        <strain evidence="2 3">17J42-9</strain>
    </source>
</reference>
<dbReference type="Proteomes" id="UP000293162">
    <property type="component" value="Unassembled WGS sequence"/>
</dbReference>
<evidence type="ECO:0000256" key="1">
    <source>
        <dbReference type="SAM" id="Phobius"/>
    </source>
</evidence>
<proteinExistence type="predicted"/>
<evidence type="ECO:0000313" key="3">
    <source>
        <dbReference type="Proteomes" id="UP000293162"/>
    </source>
</evidence>
<dbReference type="EMBL" id="SEWF01000017">
    <property type="protein sequence ID" value="RYU95167.1"/>
    <property type="molecule type" value="Genomic_DNA"/>
</dbReference>
<keyword evidence="1" id="KW-0472">Membrane</keyword>
<dbReference type="RefSeq" id="WP_130021416.1">
    <property type="nucleotide sequence ID" value="NZ_SEWF01000017.1"/>
</dbReference>
<protein>
    <submittedName>
        <fullName evidence="2">DoxX family protein</fullName>
    </submittedName>
</protein>
<keyword evidence="1" id="KW-1133">Transmembrane helix</keyword>
<feature type="transmembrane region" description="Helical" evidence="1">
    <location>
        <begin position="114"/>
        <end position="134"/>
    </location>
</feature>
<accession>A0A4Q5M015</accession>